<gene>
    <name evidence="1" type="ORF">AFM11_23280</name>
</gene>
<evidence type="ECO:0000313" key="1">
    <source>
        <dbReference type="EMBL" id="KWX21780.1"/>
    </source>
</evidence>
<name>A0A132PHG7_9MYCO</name>
<dbReference type="EMBL" id="LGTW01000017">
    <property type="protein sequence ID" value="KWX21780.1"/>
    <property type="molecule type" value="Genomic_DNA"/>
</dbReference>
<proteinExistence type="predicted"/>
<comment type="caution">
    <text evidence="1">The sequence shown here is derived from an EMBL/GenBank/DDBJ whole genome shotgun (WGS) entry which is preliminary data.</text>
</comment>
<dbReference type="Proteomes" id="UP000070612">
    <property type="component" value="Unassembled WGS sequence"/>
</dbReference>
<protein>
    <submittedName>
        <fullName evidence="1">Uncharacterized protein</fullName>
    </submittedName>
</protein>
<dbReference type="AlphaFoldDB" id="A0A132PHG7"/>
<reference evidence="1 2" key="1">
    <citation type="submission" date="2015-07" db="EMBL/GenBank/DDBJ databases">
        <title>A draft genome sequence of Mycobacterium wolinskyi.</title>
        <authorList>
            <person name="de Man T.J."/>
            <person name="Perry K.A."/>
            <person name="Coulliette A.D."/>
            <person name="Jensen B."/>
            <person name="Toney N.C."/>
            <person name="Limbago B.M."/>
            <person name="Noble-Wang J."/>
        </authorList>
    </citation>
    <scope>NUCLEOTIDE SEQUENCE [LARGE SCALE GENOMIC DNA]</scope>
    <source>
        <strain evidence="1 2">CDC_01</strain>
    </source>
</reference>
<evidence type="ECO:0000313" key="2">
    <source>
        <dbReference type="Proteomes" id="UP000070612"/>
    </source>
</evidence>
<organism evidence="1 2">
    <name type="scientific">Mycolicibacterium wolinskyi</name>
    <dbReference type="NCBI Taxonomy" id="59750"/>
    <lineage>
        <taxon>Bacteria</taxon>
        <taxon>Bacillati</taxon>
        <taxon>Actinomycetota</taxon>
        <taxon>Actinomycetes</taxon>
        <taxon>Mycobacteriales</taxon>
        <taxon>Mycobacteriaceae</taxon>
        <taxon>Mycolicibacterium</taxon>
    </lineage>
</organism>
<keyword evidence="2" id="KW-1185">Reference proteome</keyword>
<accession>A0A132PHG7</accession>
<sequence>MAVRLSLDVDHLWIDGVQPSPEHVTDDIDIGAFNCELEDLRPTNFAQMISNKTPVVIEIGLLVLLAIRHIALSFQCD</sequence>